<protein>
    <recommendedName>
        <fullName evidence="4">MD-2-related lipid-recognition domain-containing protein</fullName>
    </recommendedName>
</protein>
<dbReference type="KEGG" id="dan:6493227"/>
<dbReference type="AlphaFoldDB" id="B3M9S0"/>
<feature type="chain" id="PRO_5006454604" description="MD-2-related lipid-recognition domain-containing protein" evidence="1">
    <location>
        <begin position="21"/>
        <end position="178"/>
    </location>
</feature>
<dbReference type="InParanoid" id="B3M9S0"/>
<dbReference type="SMART" id="SM00697">
    <property type="entry name" value="DM8"/>
    <property type="match status" value="1"/>
</dbReference>
<dbReference type="Pfam" id="PF06477">
    <property type="entry name" value="DUF1091"/>
    <property type="match status" value="1"/>
</dbReference>
<evidence type="ECO:0008006" key="4">
    <source>
        <dbReference type="Google" id="ProtNLM"/>
    </source>
</evidence>
<accession>B3M9S0</accession>
<sequence length="178" mass="20712">MYTRFWIFPLLFFPIQLGLSKRNYDINISKLDCRILQPNYISLLECEIIRKRIPVVSSRFILKEDIDKFNINATFYLIKKDNSRMSVAEFKMDGCRYLSSMYNNIMGRLFTRFKAVSNLPTSCPVPKGKLFEIRNYTFLADEFPPGVPQAKWQVRTKLLTSSGPVVELLIDGSVVYNT</sequence>
<dbReference type="EMBL" id="CH902618">
    <property type="protein sequence ID" value="EDV40111.2"/>
    <property type="molecule type" value="Genomic_DNA"/>
</dbReference>
<keyword evidence="1" id="KW-0732">Signal</keyword>
<dbReference type="PANTHER" id="PTHR20898">
    <property type="entry name" value="DAEDALUS ON 3-RELATED-RELATED"/>
    <property type="match status" value="1"/>
</dbReference>
<evidence type="ECO:0000313" key="2">
    <source>
        <dbReference type="EMBL" id="EDV40111.2"/>
    </source>
</evidence>
<reference evidence="2 3" key="1">
    <citation type="journal article" date="2007" name="Nature">
        <title>Evolution of genes and genomes on the Drosophila phylogeny.</title>
        <authorList>
            <consortium name="Drosophila 12 Genomes Consortium"/>
            <person name="Clark A.G."/>
            <person name="Eisen M.B."/>
            <person name="Smith D.R."/>
            <person name="Bergman C.M."/>
            <person name="Oliver B."/>
            <person name="Markow T.A."/>
            <person name="Kaufman T.C."/>
            <person name="Kellis M."/>
            <person name="Gelbart W."/>
            <person name="Iyer V.N."/>
            <person name="Pollard D.A."/>
            <person name="Sackton T.B."/>
            <person name="Larracuente A.M."/>
            <person name="Singh N.D."/>
            <person name="Abad J.P."/>
            <person name="Abt D.N."/>
            <person name="Adryan B."/>
            <person name="Aguade M."/>
            <person name="Akashi H."/>
            <person name="Anderson W.W."/>
            <person name="Aquadro C.F."/>
            <person name="Ardell D.H."/>
            <person name="Arguello R."/>
            <person name="Artieri C.G."/>
            <person name="Barbash D.A."/>
            <person name="Barker D."/>
            <person name="Barsanti P."/>
            <person name="Batterham P."/>
            <person name="Batzoglou S."/>
            <person name="Begun D."/>
            <person name="Bhutkar A."/>
            <person name="Blanco E."/>
            <person name="Bosak S.A."/>
            <person name="Bradley R.K."/>
            <person name="Brand A.D."/>
            <person name="Brent M.R."/>
            <person name="Brooks A.N."/>
            <person name="Brown R.H."/>
            <person name="Butlin R.K."/>
            <person name="Caggese C."/>
            <person name="Calvi B.R."/>
            <person name="Bernardo de Carvalho A."/>
            <person name="Caspi A."/>
            <person name="Castrezana S."/>
            <person name="Celniker S.E."/>
            <person name="Chang J.L."/>
            <person name="Chapple C."/>
            <person name="Chatterji S."/>
            <person name="Chinwalla A."/>
            <person name="Civetta A."/>
            <person name="Clifton S.W."/>
            <person name="Comeron J.M."/>
            <person name="Costello J.C."/>
            <person name="Coyne J.A."/>
            <person name="Daub J."/>
            <person name="David R.G."/>
            <person name="Delcher A.L."/>
            <person name="Delehaunty K."/>
            <person name="Do C.B."/>
            <person name="Ebling H."/>
            <person name="Edwards K."/>
            <person name="Eickbush T."/>
            <person name="Evans J.D."/>
            <person name="Filipski A."/>
            <person name="Findeiss S."/>
            <person name="Freyhult E."/>
            <person name="Fulton L."/>
            <person name="Fulton R."/>
            <person name="Garcia A.C."/>
            <person name="Gardiner A."/>
            <person name="Garfield D.A."/>
            <person name="Garvin B.E."/>
            <person name="Gibson G."/>
            <person name="Gilbert D."/>
            <person name="Gnerre S."/>
            <person name="Godfrey J."/>
            <person name="Good R."/>
            <person name="Gotea V."/>
            <person name="Gravely B."/>
            <person name="Greenberg A.J."/>
            <person name="Griffiths-Jones S."/>
            <person name="Gross S."/>
            <person name="Guigo R."/>
            <person name="Gustafson E.A."/>
            <person name="Haerty W."/>
            <person name="Hahn M.W."/>
            <person name="Halligan D.L."/>
            <person name="Halpern A.L."/>
            <person name="Halter G.M."/>
            <person name="Han M.V."/>
            <person name="Heger A."/>
            <person name="Hillier L."/>
            <person name="Hinrichs A.S."/>
            <person name="Holmes I."/>
            <person name="Hoskins R.A."/>
            <person name="Hubisz M.J."/>
            <person name="Hultmark D."/>
            <person name="Huntley M.A."/>
            <person name="Jaffe D.B."/>
            <person name="Jagadeeshan S."/>
            <person name="Jeck W.R."/>
            <person name="Johnson J."/>
            <person name="Jones C.D."/>
            <person name="Jordan W.C."/>
            <person name="Karpen G.H."/>
            <person name="Kataoka E."/>
            <person name="Keightley P.D."/>
            <person name="Kheradpour P."/>
            <person name="Kirkness E.F."/>
            <person name="Koerich L.B."/>
            <person name="Kristiansen K."/>
            <person name="Kudrna D."/>
            <person name="Kulathinal R.J."/>
            <person name="Kumar S."/>
            <person name="Kwok R."/>
            <person name="Lander E."/>
            <person name="Langley C.H."/>
            <person name="Lapoint R."/>
            <person name="Lazzaro B.P."/>
            <person name="Lee S.J."/>
            <person name="Levesque L."/>
            <person name="Li R."/>
            <person name="Lin C.F."/>
            <person name="Lin M.F."/>
            <person name="Lindblad-Toh K."/>
            <person name="Llopart A."/>
            <person name="Long M."/>
            <person name="Low L."/>
            <person name="Lozovsky E."/>
            <person name="Lu J."/>
            <person name="Luo M."/>
            <person name="Machado C.A."/>
            <person name="Makalowski W."/>
            <person name="Marzo M."/>
            <person name="Matsuda M."/>
            <person name="Matzkin L."/>
            <person name="McAllister B."/>
            <person name="McBride C.S."/>
            <person name="McKernan B."/>
            <person name="McKernan K."/>
            <person name="Mendez-Lago M."/>
            <person name="Minx P."/>
            <person name="Mollenhauer M.U."/>
            <person name="Montooth K."/>
            <person name="Mount S.M."/>
            <person name="Mu X."/>
            <person name="Myers E."/>
            <person name="Negre B."/>
            <person name="Newfeld S."/>
            <person name="Nielsen R."/>
            <person name="Noor M.A."/>
            <person name="O'Grady P."/>
            <person name="Pachter L."/>
            <person name="Papaceit M."/>
            <person name="Parisi M.J."/>
            <person name="Parisi M."/>
            <person name="Parts L."/>
            <person name="Pedersen J.S."/>
            <person name="Pesole G."/>
            <person name="Phillippy A.M."/>
            <person name="Ponting C.P."/>
            <person name="Pop M."/>
            <person name="Porcelli D."/>
            <person name="Powell J.R."/>
            <person name="Prohaska S."/>
            <person name="Pruitt K."/>
            <person name="Puig M."/>
            <person name="Quesneville H."/>
            <person name="Ram K.R."/>
            <person name="Rand D."/>
            <person name="Rasmussen M.D."/>
            <person name="Reed L.K."/>
            <person name="Reenan R."/>
            <person name="Reily A."/>
            <person name="Remington K.A."/>
            <person name="Rieger T.T."/>
            <person name="Ritchie M.G."/>
            <person name="Robin C."/>
            <person name="Rogers Y.H."/>
            <person name="Rohde C."/>
            <person name="Rozas J."/>
            <person name="Rubenfield M.J."/>
            <person name="Ruiz A."/>
            <person name="Russo S."/>
            <person name="Salzberg S.L."/>
            <person name="Sanchez-Gracia A."/>
            <person name="Saranga D.J."/>
            <person name="Sato H."/>
            <person name="Schaeffer S.W."/>
            <person name="Schatz M.C."/>
            <person name="Schlenke T."/>
            <person name="Schwartz R."/>
            <person name="Segarra C."/>
            <person name="Singh R.S."/>
            <person name="Sirot L."/>
            <person name="Sirota M."/>
            <person name="Sisneros N.B."/>
            <person name="Smith C.D."/>
            <person name="Smith T.F."/>
            <person name="Spieth J."/>
            <person name="Stage D.E."/>
            <person name="Stark A."/>
            <person name="Stephan W."/>
            <person name="Strausberg R.L."/>
            <person name="Strempel S."/>
            <person name="Sturgill D."/>
            <person name="Sutton G."/>
            <person name="Sutton G.G."/>
            <person name="Tao W."/>
            <person name="Teichmann S."/>
            <person name="Tobari Y.N."/>
            <person name="Tomimura Y."/>
            <person name="Tsolas J.M."/>
            <person name="Valente V.L."/>
            <person name="Venter E."/>
            <person name="Venter J.C."/>
            <person name="Vicario S."/>
            <person name="Vieira F.G."/>
            <person name="Vilella A.J."/>
            <person name="Villasante A."/>
            <person name="Walenz B."/>
            <person name="Wang J."/>
            <person name="Wasserman M."/>
            <person name="Watts T."/>
            <person name="Wilson D."/>
            <person name="Wilson R.K."/>
            <person name="Wing R.A."/>
            <person name="Wolfner M.F."/>
            <person name="Wong A."/>
            <person name="Wong G.K."/>
            <person name="Wu C.I."/>
            <person name="Wu G."/>
            <person name="Yamamoto D."/>
            <person name="Yang H.P."/>
            <person name="Yang S.P."/>
            <person name="Yorke J.A."/>
            <person name="Yoshida K."/>
            <person name="Zdobnov E."/>
            <person name="Zhang P."/>
            <person name="Zhang Y."/>
            <person name="Zimin A.V."/>
            <person name="Baldwin J."/>
            <person name="Abdouelleil A."/>
            <person name="Abdulkadir J."/>
            <person name="Abebe A."/>
            <person name="Abera B."/>
            <person name="Abreu J."/>
            <person name="Acer S.C."/>
            <person name="Aftuck L."/>
            <person name="Alexander A."/>
            <person name="An P."/>
            <person name="Anderson E."/>
            <person name="Anderson S."/>
            <person name="Arachi H."/>
            <person name="Azer M."/>
            <person name="Bachantsang P."/>
            <person name="Barry A."/>
            <person name="Bayul T."/>
            <person name="Berlin A."/>
            <person name="Bessette D."/>
            <person name="Bloom T."/>
            <person name="Blye J."/>
            <person name="Boguslavskiy L."/>
            <person name="Bonnet C."/>
            <person name="Boukhgalter B."/>
            <person name="Bourzgui I."/>
            <person name="Brown A."/>
            <person name="Cahill P."/>
            <person name="Channer S."/>
            <person name="Cheshatsang Y."/>
            <person name="Chuda L."/>
            <person name="Citroen M."/>
            <person name="Collymore A."/>
            <person name="Cooke P."/>
            <person name="Costello M."/>
            <person name="D'Aco K."/>
            <person name="Daza R."/>
            <person name="De Haan G."/>
            <person name="DeGray S."/>
            <person name="DeMaso C."/>
            <person name="Dhargay N."/>
            <person name="Dooley K."/>
            <person name="Dooley E."/>
            <person name="Doricent M."/>
            <person name="Dorje P."/>
            <person name="Dorjee K."/>
            <person name="Dupes A."/>
            <person name="Elong R."/>
            <person name="Falk J."/>
            <person name="Farina A."/>
            <person name="Faro S."/>
            <person name="Ferguson D."/>
            <person name="Fisher S."/>
            <person name="Foley C.D."/>
            <person name="Franke A."/>
            <person name="Friedrich D."/>
            <person name="Gadbois L."/>
            <person name="Gearin G."/>
            <person name="Gearin C.R."/>
            <person name="Giannoukos G."/>
            <person name="Goode T."/>
            <person name="Graham J."/>
            <person name="Grandbois E."/>
            <person name="Grewal S."/>
            <person name="Gyaltsen K."/>
            <person name="Hafez N."/>
            <person name="Hagos B."/>
            <person name="Hall J."/>
            <person name="Henson C."/>
            <person name="Hollinger A."/>
            <person name="Honan T."/>
            <person name="Huard M.D."/>
            <person name="Hughes L."/>
            <person name="Hurhula B."/>
            <person name="Husby M.E."/>
            <person name="Kamat A."/>
            <person name="Kanga B."/>
            <person name="Kashin S."/>
            <person name="Khazanovich D."/>
            <person name="Kisner P."/>
            <person name="Lance K."/>
            <person name="Lara M."/>
            <person name="Lee W."/>
            <person name="Lennon N."/>
            <person name="Letendre F."/>
            <person name="LeVine R."/>
            <person name="Lipovsky A."/>
            <person name="Liu X."/>
            <person name="Liu J."/>
            <person name="Liu S."/>
            <person name="Lokyitsang T."/>
            <person name="Lokyitsang Y."/>
            <person name="Lubonja R."/>
            <person name="Lui A."/>
            <person name="MacDonald P."/>
            <person name="Magnisalis V."/>
            <person name="Maru K."/>
            <person name="Matthews C."/>
            <person name="McCusker W."/>
            <person name="McDonough S."/>
            <person name="Mehta T."/>
            <person name="Meldrim J."/>
            <person name="Meneus L."/>
            <person name="Mihai O."/>
            <person name="Mihalev A."/>
            <person name="Mihova T."/>
            <person name="Mittelman R."/>
            <person name="Mlenga V."/>
            <person name="Montmayeur A."/>
            <person name="Mulrain L."/>
            <person name="Navidi A."/>
            <person name="Naylor J."/>
            <person name="Negash T."/>
            <person name="Nguyen T."/>
            <person name="Nguyen N."/>
            <person name="Nicol R."/>
            <person name="Norbu C."/>
            <person name="Norbu N."/>
            <person name="Novod N."/>
            <person name="O'Neill B."/>
            <person name="Osman S."/>
            <person name="Markiewicz E."/>
            <person name="Oyono O.L."/>
            <person name="Patti C."/>
            <person name="Phunkhang P."/>
            <person name="Pierre F."/>
            <person name="Priest M."/>
            <person name="Raghuraman S."/>
            <person name="Rege F."/>
            <person name="Reyes R."/>
            <person name="Rise C."/>
            <person name="Rogov P."/>
            <person name="Ross K."/>
            <person name="Ryan E."/>
            <person name="Settipalli S."/>
            <person name="Shea T."/>
            <person name="Sherpa N."/>
            <person name="Shi L."/>
            <person name="Shih D."/>
            <person name="Sparrow T."/>
            <person name="Spaulding J."/>
            <person name="Stalker J."/>
            <person name="Stange-Thomann N."/>
            <person name="Stavropoulos S."/>
            <person name="Stone C."/>
            <person name="Strader C."/>
            <person name="Tesfaye S."/>
            <person name="Thomson T."/>
            <person name="Thoulutsang Y."/>
            <person name="Thoulutsang D."/>
            <person name="Topham K."/>
            <person name="Topping I."/>
            <person name="Tsamla T."/>
            <person name="Vassiliev H."/>
            <person name="Vo A."/>
            <person name="Wangchuk T."/>
            <person name="Wangdi T."/>
            <person name="Weiand M."/>
            <person name="Wilkinson J."/>
            <person name="Wilson A."/>
            <person name="Yadav S."/>
            <person name="Young G."/>
            <person name="Yu Q."/>
            <person name="Zembek L."/>
            <person name="Zhong D."/>
            <person name="Zimmer A."/>
            <person name="Zwirko Z."/>
            <person name="Jaffe D.B."/>
            <person name="Alvarez P."/>
            <person name="Brockman W."/>
            <person name="Butler J."/>
            <person name="Chin C."/>
            <person name="Gnerre S."/>
            <person name="Grabherr M."/>
            <person name="Kleber M."/>
            <person name="Mauceli E."/>
            <person name="MacCallum I."/>
        </authorList>
    </citation>
    <scope>NUCLEOTIDE SEQUENCE [LARGE SCALE GENOMIC DNA]</scope>
    <source>
        <strain evidence="3">Tucson 14024-0371.13</strain>
    </source>
</reference>
<feature type="signal peptide" evidence="1">
    <location>
        <begin position="1"/>
        <end position="20"/>
    </location>
</feature>
<gene>
    <name evidence="2" type="primary">Dana\GF10357</name>
    <name evidence="2" type="synonym">dana_GLEANR_10312</name>
    <name evidence="2" type="ORF">GF10357</name>
</gene>
<evidence type="ECO:0000256" key="1">
    <source>
        <dbReference type="SAM" id="SignalP"/>
    </source>
</evidence>
<name>B3M9S0_DROAN</name>
<proteinExistence type="predicted"/>
<keyword evidence="3" id="KW-1185">Reference proteome</keyword>
<dbReference type="HOGENOM" id="CLU_2624562_0_0_1"/>
<organism evidence="2 3">
    <name type="scientific">Drosophila ananassae</name>
    <name type="common">Fruit fly</name>
    <dbReference type="NCBI Taxonomy" id="7217"/>
    <lineage>
        <taxon>Eukaryota</taxon>
        <taxon>Metazoa</taxon>
        <taxon>Ecdysozoa</taxon>
        <taxon>Arthropoda</taxon>
        <taxon>Hexapoda</taxon>
        <taxon>Insecta</taxon>
        <taxon>Pterygota</taxon>
        <taxon>Neoptera</taxon>
        <taxon>Endopterygota</taxon>
        <taxon>Diptera</taxon>
        <taxon>Brachycera</taxon>
        <taxon>Muscomorpha</taxon>
        <taxon>Ephydroidea</taxon>
        <taxon>Drosophilidae</taxon>
        <taxon>Drosophila</taxon>
        <taxon>Sophophora</taxon>
    </lineage>
</organism>
<evidence type="ECO:0000313" key="3">
    <source>
        <dbReference type="Proteomes" id="UP000007801"/>
    </source>
</evidence>
<dbReference type="OrthoDB" id="8060832at2759"/>
<dbReference type="PANTHER" id="PTHR20898:SF0">
    <property type="entry name" value="DAEDALUS ON 3-RELATED"/>
    <property type="match status" value="1"/>
</dbReference>
<dbReference type="InterPro" id="IPR010512">
    <property type="entry name" value="DUF1091"/>
</dbReference>
<dbReference type="Proteomes" id="UP000007801">
    <property type="component" value="Unassembled WGS sequence"/>
</dbReference>
<dbReference type="GeneID" id="6493227"/>